<dbReference type="EMBL" id="JAUKPO010000005">
    <property type="protein sequence ID" value="MDO1446709.1"/>
    <property type="molecule type" value="Genomic_DNA"/>
</dbReference>
<protein>
    <submittedName>
        <fullName evidence="1">Sensor histidine kinase</fullName>
    </submittedName>
</protein>
<dbReference type="RefSeq" id="WP_302037514.1">
    <property type="nucleotide sequence ID" value="NZ_JAUKPO010000005.1"/>
</dbReference>
<sequence length="37" mass="4161">MAKRIMETNGGKTELESYLGKGTTFIAYLRDEPLKTP</sequence>
<dbReference type="GO" id="GO:0016301">
    <property type="term" value="F:kinase activity"/>
    <property type="evidence" value="ECO:0007669"/>
    <property type="project" value="UniProtKB-KW"/>
</dbReference>
<keyword evidence="1" id="KW-0418">Kinase</keyword>
<name>A0ABT8R5P7_9BACT</name>
<evidence type="ECO:0000313" key="1">
    <source>
        <dbReference type="EMBL" id="MDO1446709.1"/>
    </source>
</evidence>
<reference evidence="1" key="1">
    <citation type="submission" date="2023-07" db="EMBL/GenBank/DDBJ databases">
        <title>The genome sequence of Rhodocytophaga aerolata KACC 12507.</title>
        <authorList>
            <person name="Zhang X."/>
        </authorList>
    </citation>
    <scope>NUCLEOTIDE SEQUENCE</scope>
    <source>
        <strain evidence="1">KACC 12507</strain>
    </source>
</reference>
<dbReference type="Proteomes" id="UP001168528">
    <property type="component" value="Unassembled WGS sequence"/>
</dbReference>
<keyword evidence="1" id="KW-0808">Transferase</keyword>
<accession>A0ABT8R5P7</accession>
<gene>
    <name evidence="1" type="ORF">Q0590_10630</name>
</gene>
<evidence type="ECO:0000313" key="2">
    <source>
        <dbReference type="Proteomes" id="UP001168528"/>
    </source>
</evidence>
<keyword evidence="2" id="KW-1185">Reference proteome</keyword>
<comment type="caution">
    <text evidence="1">The sequence shown here is derived from an EMBL/GenBank/DDBJ whole genome shotgun (WGS) entry which is preliminary data.</text>
</comment>
<proteinExistence type="predicted"/>
<organism evidence="1 2">
    <name type="scientific">Rhodocytophaga aerolata</name>
    <dbReference type="NCBI Taxonomy" id="455078"/>
    <lineage>
        <taxon>Bacteria</taxon>
        <taxon>Pseudomonadati</taxon>
        <taxon>Bacteroidota</taxon>
        <taxon>Cytophagia</taxon>
        <taxon>Cytophagales</taxon>
        <taxon>Rhodocytophagaceae</taxon>
        <taxon>Rhodocytophaga</taxon>
    </lineage>
</organism>